<dbReference type="VEuPathDB" id="PlasmoDB:AK88_02729"/>
<dbReference type="GeneID" id="24268043"/>
<dbReference type="RefSeq" id="XP_012335777.1">
    <property type="nucleotide sequence ID" value="XM_012480354.1"/>
</dbReference>
<organism evidence="1 2">
    <name type="scientific">Plasmodium fragile</name>
    <dbReference type="NCBI Taxonomy" id="5857"/>
    <lineage>
        <taxon>Eukaryota</taxon>
        <taxon>Sar</taxon>
        <taxon>Alveolata</taxon>
        <taxon>Apicomplexa</taxon>
        <taxon>Aconoidasida</taxon>
        <taxon>Haemosporida</taxon>
        <taxon>Plasmodiidae</taxon>
        <taxon>Plasmodium</taxon>
        <taxon>Plasmodium (Plasmodium)</taxon>
    </lineage>
</organism>
<keyword evidence="2" id="KW-1185">Reference proteome</keyword>
<name>A0A0D9QKR1_PLAFR</name>
<evidence type="ECO:0000313" key="2">
    <source>
        <dbReference type="Proteomes" id="UP000054561"/>
    </source>
</evidence>
<gene>
    <name evidence="1" type="ORF">AK88_02729</name>
</gene>
<dbReference type="Proteomes" id="UP000054561">
    <property type="component" value="Unassembled WGS sequence"/>
</dbReference>
<protein>
    <submittedName>
        <fullName evidence="1">Uncharacterized protein</fullName>
    </submittedName>
</protein>
<dbReference type="AlphaFoldDB" id="A0A0D9QKR1"/>
<sequence>MNEIIDKKKSDTYNKIKLIIKDVYEGNLKNVLEEMSLNVDKPITHMLNVNSDAKEDILKIQFGDINEKLTNSLGEHKNACDKLKARISLLSYVNVPDKYNIINGEANKKYNELIKEIDDKDIDTKLQ</sequence>
<dbReference type="EMBL" id="KQ001672">
    <property type="protein sequence ID" value="KJP87563.1"/>
    <property type="molecule type" value="Genomic_DNA"/>
</dbReference>
<evidence type="ECO:0000313" key="1">
    <source>
        <dbReference type="EMBL" id="KJP87563.1"/>
    </source>
</evidence>
<proteinExistence type="predicted"/>
<reference evidence="1 2" key="1">
    <citation type="submission" date="2014-03" db="EMBL/GenBank/DDBJ databases">
        <title>The Genome Sequence of Plasmodium fragile nilgiri.</title>
        <authorList>
            <consortium name="The Broad Institute Genomics Platform"/>
            <consortium name="The Broad Institute Genome Sequencing Center for Infectious Disease"/>
            <person name="Neafsey D."/>
            <person name="Duraisingh M."/>
            <person name="Young S.K."/>
            <person name="Zeng Q."/>
            <person name="Gargeya S."/>
            <person name="Abouelleil A."/>
            <person name="Alvarado L."/>
            <person name="Chapman S.B."/>
            <person name="Gainer-Dewar J."/>
            <person name="Goldberg J."/>
            <person name="Griggs A."/>
            <person name="Gujja S."/>
            <person name="Hansen M."/>
            <person name="Howarth C."/>
            <person name="Imamovic A."/>
            <person name="Larimer J."/>
            <person name="Pearson M."/>
            <person name="Poon T.W."/>
            <person name="Priest M."/>
            <person name="Roberts A."/>
            <person name="Saif S."/>
            <person name="Shea T."/>
            <person name="Sykes S."/>
            <person name="Wortman J."/>
            <person name="Nusbaum C."/>
            <person name="Birren B."/>
        </authorList>
    </citation>
    <scope>NUCLEOTIDE SEQUENCE [LARGE SCALE GENOMIC DNA]</scope>
    <source>
        <strain evidence="2">nilgiri</strain>
    </source>
</reference>
<accession>A0A0D9QKR1</accession>